<name>A2EHB2_TRIV3</name>
<keyword evidence="3" id="KW-1185">Reference proteome</keyword>
<dbReference type="VEuPathDB" id="TrichDB:TVAG_333160"/>
<gene>
    <name evidence="2" type="ORF">TVAG_333160</name>
</gene>
<evidence type="ECO:0000313" key="2">
    <source>
        <dbReference type="EMBL" id="EAY07991.1"/>
    </source>
</evidence>
<keyword evidence="1" id="KW-1133">Transmembrane helix</keyword>
<dbReference type="RefSeq" id="XP_001320214.1">
    <property type="nucleotide sequence ID" value="XM_001320179.1"/>
</dbReference>
<dbReference type="KEGG" id="tva:4765887"/>
<dbReference type="Proteomes" id="UP000001542">
    <property type="component" value="Unassembled WGS sequence"/>
</dbReference>
<dbReference type="EMBL" id="DS113388">
    <property type="protein sequence ID" value="EAY07991.1"/>
    <property type="molecule type" value="Genomic_DNA"/>
</dbReference>
<organism evidence="2 3">
    <name type="scientific">Trichomonas vaginalis (strain ATCC PRA-98 / G3)</name>
    <dbReference type="NCBI Taxonomy" id="412133"/>
    <lineage>
        <taxon>Eukaryota</taxon>
        <taxon>Metamonada</taxon>
        <taxon>Parabasalia</taxon>
        <taxon>Trichomonadida</taxon>
        <taxon>Trichomonadidae</taxon>
        <taxon>Trichomonas</taxon>
    </lineage>
</organism>
<reference evidence="2" key="1">
    <citation type="submission" date="2006-10" db="EMBL/GenBank/DDBJ databases">
        <authorList>
            <person name="Amadeo P."/>
            <person name="Zhao Q."/>
            <person name="Wortman J."/>
            <person name="Fraser-Liggett C."/>
            <person name="Carlton J."/>
        </authorList>
    </citation>
    <scope>NUCLEOTIDE SEQUENCE</scope>
    <source>
        <strain evidence="2">G3</strain>
    </source>
</reference>
<feature type="transmembrane region" description="Helical" evidence="1">
    <location>
        <begin position="31"/>
        <end position="51"/>
    </location>
</feature>
<keyword evidence="1" id="KW-0472">Membrane</keyword>
<proteinExistence type="predicted"/>
<reference evidence="2" key="2">
    <citation type="journal article" date="2007" name="Science">
        <title>Draft genome sequence of the sexually transmitted pathogen Trichomonas vaginalis.</title>
        <authorList>
            <person name="Carlton J.M."/>
            <person name="Hirt R.P."/>
            <person name="Silva J.C."/>
            <person name="Delcher A.L."/>
            <person name="Schatz M."/>
            <person name="Zhao Q."/>
            <person name="Wortman J.R."/>
            <person name="Bidwell S.L."/>
            <person name="Alsmark U.C.M."/>
            <person name="Besteiro S."/>
            <person name="Sicheritz-Ponten T."/>
            <person name="Noel C.J."/>
            <person name="Dacks J.B."/>
            <person name="Foster P.G."/>
            <person name="Simillion C."/>
            <person name="Van de Peer Y."/>
            <person name="Miranda-Saavedra D."/>
            <person name="Barton G.J."/>
            <person name="Westrop G.D."/>
            <person name="Mueller S."/>
            <person name="Dessi D."/>
            <person name="Fiori P.L."/>
            <person name="Ren Q."/>
            <person name="Paulsen I."/>
            <person name="Zhang H."/>
            <person name="Bastida-Corcuera F.D."/>
            <person name="Simoes-Barbosa A."/>
            <person name="Brown M.T."/>
            <person name="Hayes R.D."/>
            <person name="Mukherjee M."/>
            <person name="Okumura C.Y."/>
            <person name="Schneider R."/>
            <person name="Smith A.J."/>
            <person name="Vanacova S."/>
            <person name="Villalvazo M."/>
            <person name="Haas B.J."/>
            <person name="Pertea M."/>
            <person name="Feldblyum T.V."/>
            <person name="Utterback T.R."/>
            <person name="Shu C.L."/>
            <person name="Osoegawa K."/>
            <person name="de Jong P.J."/>
            <person name="Hrdy I."/>
            <person name="Horvathova L."/>
            <person name="Zubacova Z."/>
            <person name="Dolezal P."/>
            <person name="Malik S.B."/>
            <person name="Logsdon J.M. Jr."/>
            <person name="Henze K."/>
            <person name="Gupta A."/>
            <person name="Wang C.C."/>
            <person name="Dunne R.L."/>
            <person name="Upcroft J.A."/>
            <person name="Upcroft P."/>
            <person name="White O."/>
            <person name="Salzberg S.L."/>
            <person name="Tang P."/>
            <person name="Chiu C.-H."/>
            <person name="Lee Y.-S."/>
            <person name="Embley T.M."/>
            <person name="Coombs G.H."/>
            <person name="Mottram J.C."/>
            <person name="Tachezy J."/>
            <person name="Fraser-Liggett C.M."/>
            <person name="Johnson P.J."/>
        </authorList>
    </citation>
    <scope>NUCLEOTIDE SEQUENCE [LARGE SCALE GENOMIC DNA]</scope>
    <source>
        <strain evidence="2">G3</strain>
    </source>
</reference>
<evidence type="ECO:0000256" key="1">
    <source>
        <dbReference type="SAM" id="Phobius"/>
    </source>
</evidence>
<dbReference type="VEuPathDB" id="TrichDB:TVAGG3_0933950"/>
<accession>A2EHB2</accession>
<keyword evidence="1" id="KW-0812">Transmembrane</keyword>
<protein>
    <submittedName>
        <fullName evidence="2">Uncharacterized protein</fullName>
    </submittedName>
</protein>
<dbReference type="AlphaFoldDB" id="A2EHB2"/>
<dbReference type="SMR" id="A2EHB2"/>
<evidence type="ECO:0000313" key="3">
    <source>
        <dbReference type="Proteomes" id="UP000001542"/>
    </source>
</evidence>
<sequence length="62" mass="6889">MSANPHESWAVRRYKGVTKILGQVQEKVSQVGWAVGATTVLIIYPLAISILDHRFLKKNGVI</sequence>
<dbReference type="InParanoid" id="A2EHB2"/>